<dbReference type="Proteomes" id="UP000007266">
    <property type="component" value="Linkage group 7"/>
</dbReference>
<reference evidence="3 4" key="1">
    <citation type="journal article" date="2008" name="Nature">
        <title>The genome of the model beetle and pest Tribolium castaneum.</title>
        <authorList>
            <consortium name="Tribolium Genome Sequencing Consortium"/>
            <person name="Richards S."/>
            <person name="Gibbs R.A."/>
            <person name="Weinstock G.M."/>
            <person name="Brown S.J."/>
            <person name="Denell R."/>
            <person name="Beeman R.W."/>
            <person name="Gibbs R."/>
            <person name="Beeman R.W."/>
            <person name="Brown S.J."/>
            <person name="Bucher G."/>
            <person name="Friedrich M."/>
            <person name="Grimmelikhuijzen C.J."/>
            <person name="Klingler M."/>
            <person name="Lorenzen M."/>
            <person name="Richards S."/>
            <person name="Roth S."/>
            <person name="Schroder R."/>
            <person name="Tautz D."/>
            <person name="Zdobnov E.M."/>
            <person name="Muzny D."/>
            <person name="Gibbs R.A."/>
            <person name="Weinstock G.M."/>
            <person name="Attaway T."/>
            <person name="Bell S."/>
            <person name="Buhay C.J."/>
            <person name="Chandrabose M.N."/>
            <person name="Chavez D."/>
            <person name="Clerk-Blankenburg K.P."/>
            <person name="Cree A."/>
            <person name="Dao M."/>
            <person name="Davis C."/>
            <person name="Chacko J."/>
            <person name="Dinh H."/>
            <person name="Dugan-Rocha S."/>
            <person name="Fowler G."/>
            <person name="Garner T.T."/>
            <person name="Garnes J."/>
            <person name="Gnirke A."/>
            <person name="Hawes A."/>
            <person name="Hernandez J."/>
            <person name="Hines S."/>
            <person name="Holder M."/>
            <person name="Hume J."/>
            <person name="Jhangiani S.N."/>
            <person name="Joshi V."/>
            <person name="Khan Z.M."/>
            <person name="Jackson L."/>
            <person name="Kovar C."/>
            <person name="Kowis A."/>
            <person name="Lee S."/>
            <person name="Lewis L.R."/>
            <person name="Margolis J."/>
            <person name="Morgan M."/>
            <person name="Nazareth L.V."/>
            <person name="Nguyen N."/>
            <person name="Okwuonu G."/>
            <person name="Parker D."/>
            <person name="Richards S."/>
            <person name="Ruiz S.J."/>
            <person name="Santibanez J."/>
            <person name="Savard J."/>
            <person name="Scherer S.E."/>
            <person name="Schneider B."/>
            <person name="Sodergren E."/>
            <person name="Tautz D."/>
            <person name="Vattahil S."/>
            <person name="Villasana D."/>
            <person name="White C.S."/>
            <person name="Wright R."/>
            <person name="Park Y."/>
            <person name="Beeman R.W."/>
            <person name="Lord J."/>
            <person name="Oppert B."/>
            <person name="Lorenzen M."/>
            <person name="Brown S."/>
            <person name="Wang L."/>
            <person name="Savard J."/>
            <person name="Tautz D."/>
            <person name="Richards S."/>
            <person name="Weinstock G."/>
            <person name="Gibbs R.A."/>
            <person name="Liu Y."/>
            <person name="Worley K."/>
            <person name="Weinstock G."/>
            <person name="Elsik C.G."/>
            <person name="Reese J.T."/>
            <person name="Elhaik E."/>
            <person name="Landan G."/>
            <person name="Graur D."/>
            <person name="Arensburger P."/>
            <person name="Atkinson P."/>
            <person name="Beeman R.W."/>
            <person name="Beidler J."/>
            <person name="Brown S.J."/>
            <person name="Demuth J.P."/>
            <person name="Drury D.W."/>
            <person name="Du Y.Z."/>
            <person name="Fujiwara H."/>
            <person name="Lorenzen M."/>
            <person name="Maselli V."/>
            <person name="Osanai M."/>
            <person name="Park Y."/>
            <person name="Robertson H.M."/>
            <person name="Tu Z."/>
            <person name="Wang J.J."/>
            <person name="Wang S."/>
            <person name="Richards S."/>
            <person name="Song H."/>
            <person name="Zhang L."/>
            <person name="Sodergren E."/>
            <person name="Werner D."/>
            <person name="Stanke M."/>
            <person name="Morgenstern B."/>
            <person name="Solovyev V."/>
            <person name="Kosarev P."/>
            <person name="Brown G."/>
            <person name="Chen H.C."/>
            <person name="Ermolaeva O."/>
            <person name="Hlavina W."/>
            <person name="Kapustin Y."/>
            <person name="Kiryutin B."/>
            <person name="Kitts P."/>
            <person name="Maglott D."/>
            <person name="Pruitt K."/>
            <person name="Sapojnikov V."/>
            <person name="Souvorov A."/>
            <person name="Mackey A.J."/>
            <person name="Waterhouse R.M."/>
            <person name="Wyder S."/>
            <person name="Zdobnov E.M."/>
            <person name="Zdobnov E.M."/>
            <person name="Wyder S."/>
            <person name="Kriventseva E.V."/>
            <person name="Kadowaki T."/>
            <person name="Bork P."/>
            <person name="Aranda M."/>
            <person name="Bao R."/>
            <person name="Beermann A."/>
            <person name="Berns N."/>
            <person name="Bolognesi R."/>
            <person name="Bonneton F."/>
            <person name="Bopp D."/>
            <person name="Brown S.J."/>
            <person name="Bucher G."/>
            <person name="Butts T."/>
            <person name="Chaumot A."/>
            <person name="Denell R.E."/>
            <person name="Ferrier D.E."/>
            <person name="Friedrich M."/>
            <person name="Gordon C.M."/>
            <person name="Jindra M."/>
            <person name="Klingler M."/>
            <person name="Lan Q."/>
            <person name="Lattorff H.M."/>
            <person name="Laudet V."/>
            <person name="von Levetsow C."/>
            <person name="Liu Z."/>
            <person name="Lutz R."/>
            <person name="Lynch J.A."/>
            <person name="da Fonseca R.N."/>
            <person name="Posnien N."/>
            <person name="Reuter R."/>
            <person name="Roth S."/>
            <person name="Savard J."/>
            <person name="Schinko J.B."/>
            <person name="Schmitt C."/>
            <person name="Schoppmeier M."/>
            <person name="Schroder R."/>
            <person name="Shippy T.D."/>
            <person name="Simonnet F."/>
            <person name="Marques-Souza H."/>
            <person name="Tautz D."/>
            <person name="Tomoyasu Y."/>
            <person name="Trauner J."/>
            <person name="Van der Zee M."/>
            <person name="Vervoort M."/>
            <person name="Wittkopp N."/>
            <person name="Wimmer E.A."/>
            <person name="Yang X."/>
            <person name="Jones A.K."/>
            <person name="Sattelle D.B."/>
            <person name="Ebert P.R."/>
            <person name="Nelson D."/>
            <person name="Scott J.G."/>
            <person name="Beeman R.W."/>
            <person name="Muthukrishnan S."/>
            <person name="Kramer K.J."/>
            <person name="Arakane Y."/>
            <person name="Beeman R.W."/>
            <person name="Zhu Q."/>
            <person name="Hogenkamp D."/>
            <person name="Dixit R."/>
            <person name="Oppert B."/>
            <person name="Jiang H."/>
            <person name="Zou Z."/>
            <person name="Marshall J."/>
            <person name="Elpidina E."/>
            <person name="Vinokurov K."/>
            <person name="Oppert C."/>
            <person name="Zou Z."/>
            <person name="Evans J."/>
            <person name="Lu Z."/>
            <person name="Zhao P."/>
            <person name="Sumathipala N."/>
            <person name="Altincicek B."/>
            <person name="Vilcinskas A."/>
            <person name="Williams M."/>
            <person name="Hultmark D."/>
            <person name="Hetru C."/>
            <person name="Jiang H."/>
            <person name="Grimmelikhuijzen C.J."/>
            <person name="Hauser F."/>
            <person name="Cazzamali G."/>
            <person name="Williamson M."/>
            <person name="Park Y."/>
            <person name="Li B."/>
            <person name="Tanaka Y."/>
            <person name="Predel R."/>
            <person name="Neupert S."/>
            <person name="Schachtner J."/>
            <person name="Verleyen P."/>
            <person name="Raible F."/>
            <person name="Bork P."/>
            <person name="Friedrich M."/>
            <person name="Walden K.K."/>
            <person name="Robertson H.M."/>
            <person name="Angeli S."/>
            <person name="Foret S."/>
            <person name="Bucher G."/>
            <person name="Schuetz S."/>
            <person name="Maleszka R."/>
            <person name="Wimmer E.A."/>
            <person name="Beeman R.W."/>
            <person name="Lorenzen M."/>
            <person name="Tomoyasu Y."/>
            <person name="Miller S.C."/>
            <person name="Grossmann D."/>
            <person name="Bucher G."/>
        </authorList>
    </citation>
    <scope>NUCLEOTIDE SEQUENCE [LARGE SCALE GENOMIC DNA]</scope>
    <source>
        <strain evidence="3 4">Georgia GA2</strain>
    </source>
</reference>
<accession>D6WSS2</accession>
<evidence type="ECO:0000313" key="4">
    <source>
        <dbReference type="Proteomes" id="UP000007266"/>
    </source>
</evidence>
<feature type="signal peptide" evidence="2">
    <location>
        <begin position="1"/>
        <end position="16"/>
    </location>
</feature>
<dbReference type="HOGENOM" id="CLU_1031829_0_0_1"/>
<gene>
    <name evidence="3" type="primary">GLEAN_09238</name>
    <name evidence="3" type="ORF">TcasGA2_TC009238</name>
</gene>
<proteinExistence type="predicted"/>
<dbReference type="OMA" id="THHENFV"/>
<keyword evidence="1" id="KW-1133">Transmembrane helix</keyword>
<evidence type="ECO:0000313" key="3">
    <source>
        <dbReference type="EMBL" id="EFA06362.1"/>
    </source>
</evidence>
<protein>
    <submittedName>
        <fullName evidence="3">Uncharacterized protein</fullName>
    </submittedName>
</protein>
<dbReference type="AlphaFoldDB" id="D6WSS2"/>
<sequence length="270" mass="31382">MTCVSVFVLLILQVSAFWPPPYEVKLDDSETFVISEFSDDLLGDEDEMIPVKATQNDEKYYRIHQIALRHNKREFNEKKPRNITKIKEHNFDLDDAVPWQGGFVDKKGNFIQPDNENVYYLNEMAKSLIDSKMEEKRENEKDKDENYDYNNFKAEYNKDVAEAKKQKDTLNYTEVKEDETVGEAIGTVVDFKEAKNCTAEEKKGIGVAAMKCILRDIKTAKSKNSILNFCEKILRIALIWFCVYAIIAIPCWCTRGIHLKNLEHILDFLI</sequence>
<evidence type="ECO:0000256" key="1">
    <source>
        <dbReference type="SAM" id="Phobius"/>
    </source>
</evidence>
<keyword evidence="1" id="KW-0472">Membrane</keyword>
<keyword evidence="2" id="KW-0732">Signal</keyword>
<feature type="chain" id="PRO_5003089794" evidence="2">
    <location>
        <begin position="17"/>
        <end position="270"/>
    </location>
</feature>
<reference evidence="3 4" key="2">
    <citation type="journal article" date="2010" name="Nucleic Acids Res.">
        <title>BeetleBase in 2010: revisions to provide comprehensive genomic information for Tribolium castaneum.</title>
        <authorList>
            <person name="Kim H.S."/>
            <person name="Murphy T."/>
            <person name="Xia J."/>
            <person name="Caragea D."/>
            <person name="Park Y."/>
            <person name="Beeman R.W."/>
            <person name="Lorenzen M.D."/>
            <person name="Butcher S."/>
            <person name="Manak J.R."/>
            <person name="Brown S.J."/>
        </authorList>
    </citation>
    <scope>GENOME REANNOTATION</scope>
    <source>
        <strain evidence="3 4">Georgia GA2</strain>
    </source>
</reference>
<name>D6WSS2_TRICA</name>
<keyword evidence="4" id="KW-1185">Reference proteome</keyword>
<dbReference type="eggNOG" id="ENOG502SCG3">
    <property type="taxonomic scope" value="Eukaryota"/>
</dbReference>
<organism evidence="3 4">
    <name type="scientific">Tribolium castaneum</name>
    <name type="common">Red flour beetle</name>
    <dbReference type="NCBI Taxonomy" id="7070"/>
    <lineage>
        <taxon>Eukaryota</taxon>
        <taxon>Metazoa</taxon>
        <taxon>Ecdysozoa</taxon>
        <taxon>Arthropoda</taxon>
        <taxon>Hexapoda</taxon>
        <taxon>Insecta</taxon>
        <taxon>Pterygota</taxon>
        <taxon>Neoptera</taxon>
        <taxon>Endopterygota</taxon>
        <taxon>Coleoptera</taxon>
        <taxon>Polyphaga</taxon>
        <taxon>Cucujiformia</taxon>
        <taxon>Tenebrionidae</taxon>
        <taxon>Tenebrionidae incertae sedis</taxon>
        <taxon>Tribolium</taxon>
    </lineage>
</organism>
<dbReference type="PhylomeDB" id="D6WSS2"/>
<keyword evidence="1" id="KW-0812">Transmembrane</keyword>
<evidence type="ECO:0000256" key="2">
    <source>
        <dbReference type="SAM" id="SignalP"/>
    </source>
</evidence>
<feature type="transmembrane region" description="Helical" evidence="1">
    <location>
        <begin position="233"/>
        <end position="253"/>
    </location>
</feature>
<dbReference type="InParanoid" id="D6WSS2"/>
<dbReference type="EMBL" id="KQ971352">
    <property type="protein sequence ID" value="EFA06362.1"/>
    <property type="molecule type" value="Genomic_DNA"/>
</dbReference>